<dbReference type="Gene3D" id="1.10.1200.270">
    <property type="entry name" value="Methyltransferase, alpha-helical capping domain"/>
    <property type="match status" value="1"/>
</dbReference>
<gene>
    <name evidence="3" type="ORF">Ae201684_001588</name>
</gene>
<dbReference type="VEuPathDB" id="FungiDB:AeMF1_012265"/>
<dbReference type="InterPro" id="IPR029063">
    <property type="entry name" value="SAM-dependent_MTases_sf"/>
</dbReference>
<name>A0A6G0XTS9_9STRA</name>
<accession>A0A6G0XTS9</accession>
<proteinExistence type="predicted"/>
<sequence>MQGNGAYNKAAVCQMSLVDYTTDLLKQAMARFAKHSTSKSSYNIVDLGASQGRNSLELLHHLIKHLDASLPENASPDILVLHEDQPANDFASLLDTLNSPQSYIHTRRNVYTGAISKSFYGQVVPSASVDIVVSYIAAHWLSKTPAPLPGFIVMINDPQAESILSPNVLATWKEAAHEDLVTFLRLRAAELVDNGSLCMTFISDDETPLVYEYSRRLRLGLEDMVNAGVLSSDSLDRAAIPAFMRTKQAFLAAVADVPELELHEHQFVPIPVKFSSGAEAARFLSSVAMPSLEAGMTEEERKDPRMHEMFTTCMANRLSEPLAGASAPFFEQFTIIYFYCHLTRRERIKTRAP</sequence>
<dbReference type="AlphaFoldDB" id="A0A6G0XTS9"/>
<evidence type="ECO:0000313" key="4">
    <source>
        <dbReference type="Proteomes" id="UP000481153"/>
    </source>
</evidence>
<dbReference type="EMBL" id="VJMJ01000012">
    <property type="protein sequence ID" value="KAF0743948.1"/>
    <property type="molecule type" value="Genomic_DNA"/>
</dbReference>
<dbReference type="Proteomes" id="UP000481153">
    <property type="component" value="Unassembled WGS sequence"/>
</dbReference>
<keyword evidence="2" id="KW-0460">Magnesium</keyword>
<dbReference type="Gene3D" id="3.40.50.150">
    <property type="entry name" value="Vaccinia Virus protein VP39"/>
    <property type="match status" value="1"/>
</dbReference>
<evidence type="ECO:0008006" key="5">
    <source>
        <dbReference type="Google" id="ProtNLM"/>
    </source>
</evidence>
<dbReference type="PANTHER" id="PTHR31009">
    <property type="entry name" value="S-ADENOSYL-L-METHIONINE:CARBOXYL METHYLTRANSFERASE FAMILY PROTEIN"/>
    <property type="match status" value="1"/>
</dbReference>
<dbReference type="InterPro" id="IPR005299">
    <property type="entry name" value="MeTrfase_7"/>
</dbReference>
<organism evidence="3 4">
    <name type="scientific">Aphanomyces euteiches</name>
    <dbReference type="NCBI Taxonomy" id="100861"/>
    <lineage>
        <taxon>Eukaryota</taxon>
        <taxon>Sar</taxon>
        <taxon>Stramenopiles</taxon>
        <taxon>Oomycota</taxon>
        <taxon>Saprolegniomycetes</taxon>
        <taxon>Saprolegniales</taxon>
        <taxon>Verrucalvaceae</taxon>
        <taxon>Aphanomyces</taxon>
    </lineage>
</organism>
<keyword evidence="4" id="KW-1185">Reference proteome</keyword>
<evidence type="ECO:0000256" key="2">
    <source>
        <dbReference type="ARBA" id="ARBA00022842"/>
    </source>
</evidence>
<dbReference type="SUPFAM" id="SSF53335">
    <property type="entry name" value="S-adenosyl-L-methionine-dependent methyltransferases"/>
    <property type="match status" value="1"/>
</dbReference>
<dbReference type="GO" id="GO:0046872">
    <property type="term" value="F:metal ion binding"/>
    <property type="evidence" value="ECO:0007669"/>
    <property type="project" value="UniProtKB-KW"/>
</dbReference>
<dbReference type="GO" id="GO:0008168">
    <property type="term" value="F:methyltransferase activity"/>
    <property type="evidence" value="ECO:0007669"/>
    <property type="project" value="InterPro"/>
</dbReference>
<reference evidence="3 4" key="1">
    <citation type="submission" date="2019-07" db="EMBL/GenBank/DDBJ databases">
        <title>Genomics analysis of Aphanomyces spp. identifies a new class of oomycete effector associated with host adaptation.</title>
        <authorList>
            <person name="Gaulin E."/>
        </authorList>
    </citation>
    <scope>NUCLEOTIDE SEQUENCE [LARGE SCALE GENOMIC DNA]</scope>
    <source>
        <strain evidence="3 4">ATCC 201684</strain>
    </source>
</reference>
<dbReference type="Pfam" id="PF03492">
    <property type="entry name" value="Methyltransf_7"/>
    <property type="match status" value="1"/>
</dbReference>
<keyword evidence="1" id="KW-0479">Metal-binding</keyword>
<evidence type="ECO:0000256" key="1">
    <source>
        <dbReference type="ARBA" id="ARBA00022723"/>
    </source>
</evidence>
<evidence type="ECO:0000313" key="3">
    <source>
        <dbReference type="EMBL" id="KAF0743948.1"/>
    </source>
</evidence>
<dbReference type="InterPro" id="IPR042086">
    <property type="entry name" value="MeTrfase_capping"/>
</dbReference>
<comment type="caution">
    <text evidence="3">The sequence shown here is derived from an EMBL/GenBank/DDBJ whole genome shotgun (WGS) entry which is preliminary data.</text>
</comment>
<protein>
    <recommendedName>
        <fullName evidence="5">S-adenosyl-L-methionine-dependent methyltransferase</fullName>
    </recommendedName>
</protein>